<comment type="caution">
    <text evidence="2">The sequence shown here is derived from an EMBL/GenBank/DDBJ whole genome shotgun (WGS) entry which is preliminary data.</text>
</comment>
<organism evidence="2 3">
    <name type="scientific">Eiseniibacteriota bacterium</name>
    <dbReference type="NCBI Taxonomy" id="2212470"/>
    <lineage>
        <taxon>Bacteria</taxon>
        <taxon>Candidatus Eiseniibacteriota</taxon>
    </lineage>
</organism>
<name>A0ABV6YMI7_UNCEI</name>
<dbReference type="EMBL" id="JBHPKH010000206">
    <property type="protein sequence ID" value="MFC1573537.1"/>
    <property type="molecule type" value="Genomic_DNA"/>
</dbReference>
<dbReference type="Gene3D" id="1.20.120.330">
    <property type="entry name" value="Nucleotidyltransferases domain 2"/>
    <property type="match status" value="1"/>
</dbReference>
<evidence type="ECO:0000259" key="1">
    <source>
        <dbReference type="Pfam" id="PF18726"/>
    </source>
</evidence>
<accession>A0ABV6YMI7</accession>
<dbReference type="Pfam" id="PF18726">
    <property type="entry name" value="HEPN_SAV_6107"/>
    <property type="match status" value="1"/>
</dbReference>
<feature type="domain" description="SAV-6107-like HEPN" evidence="1">
    <location>
        <begin position="42"/>
        <end position="134"/>
    </location>
</feature>
<proteinExistence type="predicted"/>
<reference evidence="2 3" key="1">
    <citation type="submission" date="2024-09" db="EMBL/GenBank/DDBJ databases">
        <authorList>
            <person name="D'Angelo T."/>
        </authorList>
    </citation>
    <scope>NUCLEOTIDE SEQUENCE [LARGE SCALE GENOMIC DNA]</scope>
    <source>
        <strain evidence="2">SAG AM-320-E07</strain>
    </source>
</reference>
<dbReference type="InterPro" id="IPR040891">
    <property type="entry name" value="HEPN_SAV_6107"/>
</dbReference>
<gene>
    <name evidence="2" type="ORF">ACFL6M_08080</name>
</gene>
<evidence type="ECO:0000313" key="2">
    <source>
        <dbReference type="EMBL" id="MFC1573537.1"/>
    </source>
</evidence>
<evidence type="ECO:0000313" key="3">
    <source>
        <dbReference type="Proteomes" id="UP001593833"/>
    </source>
</evidence>
<protein>
    <submittedName>
        <fullName evidence="2">SAV_6107 family HEPN domain-containing protein</fullName>
    </submittedName>
</protein>
<keyword evidence="3" id="KW-1185">Reference proteome</keyword>
<dbReference type="Proteomes" id="UP001593833">
    <property type="component" value="Unassembled WGS sequence"/>
</dbReference>
<sequence>MTLKRLLADGRLRPHLTSAKEIADLLRVIDRDMEDAAFEKLSADRRFATAYNAALQLATVILRAEGYRTSGAAHHWATFQALPGILGSDHTDRADYFDSCRTKRNIADYDAAGMISEAEVRELVEEAKAFRGDVLEWLRQKHPGLVG</sequence>